<keyword evidence="3" id="KW-1185">Reference proteome</keyword>
<protein>
    <submittedName>
        <fullName evidence="2">Uncharacterized protein</fullName>
    </submittedName>
</protein>
<name>A0A7H8N891_9ACTN</name>
<dbReference type="Proteomes" id="UP000509303">
    <property type="component" value="Chromosome"/>
</dbReference>
<sequence length="126" mass="13581">MSTEQSSAGVGVHVSGCDWDDADAVFRVLRAAFPATAADEWPDAGRPVETETERPVVWSMTVDTREPGGSTSGSGLSQSVSVDLYGTEPPIHQVRDVLQRHFAVSEEKAVPGDQEMEVRLRLDPTA</sequence>
<dbReference type="AlphaFoldDB" id="A0A7H8N891"/>
<dbReference type="RefSeq" id="WP_176161723.1">
    <property type="nucleotide sequence ID" value="NZ_CP054929.1"/>
</dbReference>
<reference evidence="2 3" key="1">
    <citation type="submission" date="2020-06" db="EMBL/GenBank/DDBJ databases">
        <title>Genome mining for natural products.</title>
        <authorList>
            <person name="Zhang B."/>
            <person name="Shi J."/>
            <person name="Ge H."/>
        </authorList>
    </citation>
    <scope>NUCLEOTIDE SEQUENCE [LARGE SCALE GENOMIC DNA]</scope>
    <source>
        <strain evidence="2 3">NA00687</strain>
    </source>
</reference>
<feature type="region of interest" description="Disordered" evidence="1">
    <location>
        <begin position="40"/>
        <end position="82"/>
    </location>
</feature>
<dbReference type="EMBL" id="CP054929">
    <property type="protein sequence ID" value="QKW49988.1"/>
    <property type="molecule type" value="Genomic_DNA"/>
</dbReference>
<gene>
    <name evidence="2" type="ORF">HUT08_11020</name>
</gene>
<evidence type="ECO:0000313" key="2">
    <source>
        <dbReference type="EMBL" id="QKW49988.1"/>
    </source>
</evidence>
<proteinExistence type="predicted"/>
<evidence type="ECO:0000256" key="1">
    <source>
        <dbReference type="SAM" id="MobiDB-lite"/>
    </source>
</evidence>
<organism evidence="2 3">
    <name type="scientific">Streptomyces buecherae</name>
    <dbReference type="NCBI Taxonomy" id="2763006"/>
    <lineage>
        <taxon>Bacteria</taxon>
        <taxon>Bacillati</taxon>
        <taxon>Actinomycetota</taxon>
        <taxon>Actinomycetes</taxon>
        <taxon>Kitasatosporales</taxon>
        <taxon>Streptomycetaceae</taxon>
        <taxon>Streptomyces</taxon>
    </lineage>
</organism>
<accession>A0A7H8N891</accession>
<evidence type="ECO:0000313" key="3">
    <source>
        <dbReference type="Proteomes" id="UP000509303"/>
    </source>
</evidence>